<comment type="caution">
    <text evidence="1">The sequence shown here is derived from an EMBL/GenBank/DDBJ whole genome shotgun (WGS) entry which is preliminary data.</text>
</comment>
<evidence type="ECO:0000313" key="2">
    <source>
        <dbReference type="Proteomes" id="UP001225316"/>
    </source>
</evidence>
<gene>
    <name evidence="1" type="ORF">QEH52_18595</name>
</gene>
<dbReference type="Proteomes" id="UP001225316">
    <property type="component" value="Unassembled WGS sequence"/>
</dbReference>
<keyword evidence="2" id="KW-1185">Reference proteome</keyword>
<dbReference type="RefSeq" id="WP_308952458.1">
    <property type="nucleotide sequence ID" value="NZ_JARXHW010000082.1"/>
</dbReference>
<organism evidence="1 2">
    <name type="scientific">Thalassobacterium maritimum</name>
    <dbReference type="NCBI Taxonomy" id="3041265"/>
    <lineage>
        <taxon>Bacteria</taxon>
        <taxon>Pseudomonadati</taxon>
        <taxon>Verrucomicrobiota</taxon>
        <taxon>Opitutia</taxon>
        <taxon>Puniceicoccales</taxon>
        <taxon>Coraliomargaritaceae</taxon>
        <taxon>Thalassobacterium</taxon>
    </lineage>
</organism>
<sequence>MNTCVIDYAKIKTEKDLSDWVELHFPLQNPERKKKANADDAGALQIWDYLVENQIKKFEIFESYPTNASATINKRMKVWKSILGFHLYRDNLISVTFTPNPQTKGKKPKS</sequence>
<protein>
    <recommendedName>
        <fullName evidence="3">Transposase</fullName>
    </recommendedName>
</protein>
<proteinExistence type="predicted"/>
<dbReference type="EMBL" id="JARXHW010000082">
    <property type="protein sequence ID" value="MDQ8209541.1"/>
    <property type="molecule type" value="Genomic_DNA"/>
</dbReference>
<evidence type="ECO:0008006" key="3">
    <source>
        <dbReference type="Google" id="ProtNLM"/>
    </source>
</evidence>
<evidence type="ECO:0000313" key="1">
    <source>
        <dbReference type="EMBL" id="MDQ8209541.1"/>
    </source>
</evidence>
<name>A0ABU1AZP3_9BACT</name>
<reference evidence="1 2" key="1">
    <citation type="submission" date="2023-04" db="EMBL/GenBank/DDBJ databases">
        <title>A novel bacteria isolated from coastal sediment.</title>
        <authorList>
            <person name="Liu X.-J."/>
            <person name="Du Z.-J."/>
        </authorList>
    </citation>
    <scope>NUCLEOTIDE SEQUENCE [LARGE SCALE GENOMIC DNA]</scope>
    <source>
        <strain evidence="1 2">SDUM461003</strain>
    </source>
</reference>
<accession>A0ABU1AZP3</accession>